<gene>
    <name evidence="1" type="ORF">FO059_04405</name>
</gene>
<reference evidence="1 2" key="1">
    <citation type="submission" date="2019-07" db="EMBL/GenBank/DDBJ databases">
        <title>Tomitella cavernea sp. nov., an actinomycete isolated from soil.</title>
        <authorList>
            <person name="Cheng J."/>
        </authorList>
    </citation>
    <scope>NUCLEOTIDE SEQUENCE [LARGE SCALE GENOMIC DNA]</scope>
    <source>
        <strain evidence="1 2">HY188</strain>
    </source>
</reference>
<evidence type="ECO:0000313" key="1">
    <source>
        <dbReference type="EMBL" id="QDQ96723.1"/>
    </source>
</evidence>
<proteinExistence type="predicted"/>
<reference evidence="1 2" key="2">
    <citation type="submission" date="2019-07" db="EMBL/GenBank/DDBJ databases">
        <authorList>
            <person name="Huang Y."/>
        </authorList>
    </citation>
    <scope>NUCLEOTIDE SEQUENCE [LARGE SCALE GENOMIC DNA]</scope>
    <source>
        <strain evidence="1 2">HY188</strain>
    </source>
</reference>
<organism evidence="1 2">
    <name type="scientific">Tomitella fengzijianii</name>
    <dbReference type="NCBI Taxonomy" id="2597660"/>
    <lineage>
        <taxon>Bacteria</taxon>
        <taxon>Bacillati</taxon>
        <taxon>Actinomycetota</taxon>
        <taxon>Actinomycetes</taxon>
        <taxon>Mycobacteriales</taxon>
        <taxon>Tomitella</taxon>
    </lineage>
</organism>
<dbReference type="AlphaFoldDB" id="A0A516X0Y4"/>
<sequence length="92" mass="9916">MRAMPRSLDQVLRHADELGRRFEEHEPAGADAGALRAIRDAVEKRAQAERLLAEAVRAARSAGISWSAIGAMVGTSGEAVRKRYCGRLGESA</sequence>
<accession>A0A516X0Y4</accession>
<evidence type="ECO:0000313" key="2">
    <source>
        <dbReference type="Proteomes" id="UP000317344"/>
    </source>
</evidence>
<dbReference type="KEGG" id="toy:FO059_04405"/>
<dbReference type="Proteomes" id="UP000317344">
    <property type="component" value="Chromosome"/>
</dbReference>
<name>A0A516X0Y4_9ACTN</name>
<dbReference type="EMBL" id="CP041765">
    <property type="protein sequence ID" value="QDQ96723.1"/>
    <property type="molecule type" value="Genomic_DNA"/>
</dbReference>
<protein>
    <submittedName>
        <fullName evidence="1">Uncharacterized protein</fullName>
    </submittedName>
</protein>
<keyword evidence="2" id="KW-1185">Reference proteome</keyword>
<dbReference type="OrthoDB" id="4773798at2"/>